<dbReference type="AlphaFoldDB" id="B0TF44"/>
<proteinExistence type="predicted"/>
<dbReference type="Proteomes" id="UP000008550">
    <property type="component" value="Chromosome"/>
</dbReference>
<dbReference type="STRING" id="498761.HM1_0410"/>
<evidence type="ECO:0000313" key="2">
    <source>
        <dbReference type="Proteomes" id="UP000008550"/>
    </source>
</evidence>
<dbReference type="EMBL" id="CP000930">
    <property type="protein sequence ID" value="ABZ83027.1"/>
    <property type="molecule type" value="Genomic_DNA"/>
</dbReference>
<name>B0TF44_HELMI</name>
<evidence type="ECO:0000313" key="1">
    <source>
        <dbReference type="EMBL" id="ABZ83027.1"/>
    </source>
</evidence>
<organism evidence="1 2">
    <name type="scientific">Heliobacterium modesticaldum (strain ATCC 51547 / Ice1)</name>
    <dbReference type="NCBI Taxonomy" id="498761"/>
    <lineage>
        <taxon>Bacteria</taxon>
        <taxon>Bacillati</taxon>
        <taxon>Bacillota</taxon>
        <taxon>Clostridia</taxon>
        <taxon>Eubacteriales</taxon>
        <taxon>Heliobacteriaceae</taxon>
        <taxon>Heliomicrobium</taxon>
    </lineage>
</organism>
<dbReference type="HOGENOM" id="CLU_2898009_0_0_9"/>
<dbReference type="KEGG" id="hmo:HM1_0410"/>
<keyword evidence="2" id="KW-1185">Reference proteome</keyword>
<sequence>MDLDGRTNDTFPPGKGIAFFRPFSCFDFEHKISHFSNIKSLMRSLAQMKTALRRLLPVDLSN</sequence>
<accession>B0TF44</accession>
<gene>
    <name evidence="1" type="ORF">HM1_0410</name>
</gene>
<protein>
    <submittedName>
        <fullName evidence="1">Uncharacterized protein</fullName>
    </submittedName>
</protein>
<reference evidence="1 2" key="1">
    <citation type="journal article" date="2008" name="J. Bacteriol.">
        <title>The genome of Heliobacterium modesticaldum, a phototrophic representative of the Firmicutes containing the simplest photosynthetic apparatus.</title>
        <authorList>
            <person name="Sattley W.M."/>
            <person name="Madigan M.T."/>
            <person name="Swingley W.D."/>
            <person name="Cheung P.C."/>
            <person name="Clocksin K.M."/>
            <person name="Conrad A.L."/>
            <person name="Dejesa L.C."/>
            <person name="Honchak B.M."/>
            <person name="Jung D.O."/>
            <person name="Karbach L.E."/>
            <person name="Kurdoglu A."/>
            <person name="Lahiri S."/>
            <person name="Mastrian S.D."/>
            <person name="Page L.E."/>
            <person name="Taylor H.L."/>
            <person name="Wang Z.T."/>
            <person name="Raymond J."/>
            <person name="Chen M."/>
            <person name="Blankenship R.E."/>
            <person name="Touchman J.W."/>
        </authorList>
    </citation>
    <scope>NUCLEOTIDE SEQUENCE [LARGE SCALE GENOMIC DNA]</scope>
    <source>
        <strain evidence="2">ATCC 51547 / Ice1</strain>
    </source>
</reference>